<dbReference type="EMBL" id="JADILY010000080">
    <property type="protein sequence ID" value="MBO8481642.1"/>
    <property type="molecule type" value="Genomic_DNA"/>
</dbReference>
<reference evidence="2" key="1">
    <citation type="submission" date="2020-10" db="EMBL/GenBank/DDBJ databases">
        <authorList>
            <person name="Gilroy R."/>
        </authorList>
    </citation>
    <scope>NUCLEOTIDE SEQUENCE</scope>
    <source>
        <strain evidence="2">B3-2255</strain>
    </source>
</reference>
<dbReference type="PANTHER" id="PTHR35867:SF1">
    <property type="entry name" value="PROTEIN RSEC"/>
    <property type="match status" value="1"/>
</dbReference>
<reference evidence="2" key="2">
    <citation type="journal article" date="2021" name="PeerJ">
        <title>Extensive microbial diversity within the chicken gut microbiome revealed by metagenomics and culture.</title>
        <authorList>
            <person name="Gilroy R."/>
            <person name="Ravi A."/>
            <person name="Getino M."/>
            <person name="Pursley I."/>
            <person name="Horton D.L."/>
            <person name="Alikhan N.F."/>
            <person name="Baker D."/>
            <person name="Gharbi K."/>
            <person name="Hall N."/>
            <person name="Watson M."/>
            <person name="Adriaenssens E.M."/>
            <person name="Foster-Nyarko E."/>
            <person name="Jarju S."/>
            <person name="Secka A."/>
            <person name="Antonio M."/>
            <person name="Oren A."/>
            <person name="Chaudhuri R.R."/>
            <person name="La Ragione R."/>
            <person name="Hildebrand F."/>
            <person name="Pallen M.J."/>
        </authorList>
    </citation>
    <scope>NUCLEOTIDE SEQUENCE</scope>
    <source>
        <strain evidence="2">B3-2255</strain>
    </source>
</reference>
<feature type="transmembrane region" description="Helical" evidence="1">
    <location>
        <begin position="79"/>
        <end position="98"/>
    </location>
</feature>
<keyword evidence="1" id="KW-0812">Transmembrane</keyword>
<protein>
    <submittedName>
        <fullName evidence="2">SoxR reducing system RseC family protein</fullName>
    </submittedName>
</protein>
<name>A0A9D9IYQ1_9BACT</name>
<dbReference type="AlphaFoldDB" id="A0A9D9IYQ1"/>
<comment type="caution">
    <text evidence="2">The sequence shown here is derived from an EMBL/GenBank/DDBJ whole genome shotgun (WGS) entry which is preliminary data.</text>
</comment>
<dbReference type="InterPro" id="IPR007359">
    <property type="entry name" value="SigmaE_reg_RseC_MucC"/>
</dbReference>
<evidence type="ECO:0000313" key="2">
    <source>
        <dbReference type="EMBL" id="MBO8481642.1"/>
    </source>
</evidence>
<evidence type="ECO:0000313" key="3">
    <source>
        <dbReference type="Proteomes" id="UP000823772"/>
    </source>
</evidence>
<sequence length="140" mass="15104">MGKGKIIHDGIVREVHKDSVTVEMVCKTACAGCHAKGACGVSDESVRLITVPVPPFGLFEPGEKVFVELKSSMGLKAVWISYVIPLAILMILILSLSSAGMKELYVGAISIVGVGLYYLVIYLLRGKLARQFCFSLRKAS</sequence>
<proteinExistence type="predicted"/>
<dbReference type="Pfam" id="PF04246">
    <property type="entry name" value="RseC_MucC"/>
    <property type="match status" value="1"/>
</dbReference>
<accession>A0A9D9IYQ1</accession>
<keyword evidence="1" id="KW-1133">Transmembrane helix</keyword>
<organism evidence="2 3">
    <name type="scientific">Candidatus Merdivivens faecigallinarum</name>
    <dbReference type="NCBI Taxonomy" id="2840871"/>
    <lineage>
        <taxon>Bacteria</taxon>
        <taxon>Pseudomonadati</taxon>
        <taxon>Bacteroidota</taxon>
        <taxon>Bacteroidia</taxon>
        <taxon>Bacteroidales</taxon>
        <taxon>Muribaculaceae</taxon>
        <taxon>Muribaculaceae incertae sedis</taxon>
        <taxon>Candidatus Merdivivens</taxon>
    </lineage>
</organism>
<dbReference type="PANTHER" id="PTHR35867">
    <property type="entry name" value="PROTEIN RSEC"/>
    <property type="match status" value="1"/>
</dbReference>
<dbReference type="Proteomes" id="UP000823772">
    <property type="component" value="Unassembled WGS sequence"/>
</dbReference>
<keyword evidence="1" id="KW-0472">Membrane</keyword>
<evidence type="ECO:0000256" key="1">
    <source>
        <dbReference type="SAM" id="Phobius"/>
    </source>
</evidence>
<feature type="transmembrane region" description="Helical" evidence="1">
    <location>
        <begin position="104"/>
        <end position="124"/>
    </location>
</feature>
<gene>
    <name evidence="2" type="ORF">IAC87_03745</name>
</gene>